<evidence type="ECO:0000256" key="3">
    <source>
        <dbReference type="ARBA" id="ARBA00023163"/>
    </source>
</evidence>
<dbReference type="PANTHER" id="PTHR30154">
    <property type="entry name" value="LEUCINE-RESPONSIVE REGULATORY PROTEIN"/>
    <property type="match status" value="1"/>
</dbReference>
<dbReference type="Proteomes" id="UP000002608">
    <property type="component" value="Chromosome"/>
</dbReference>
<dbReference type="Gene3D" id="1.10.10.10">
    <property type="entry name" value="Winged helix-like DNA-binding domain superfamily/Winged helix DNA-binding domain"/>
    <property type="match status" value="1"/>
</dbReference>
<evidence type="ECO:0000313" key="5">
    <source>
        <dbReference type="EMBL" id="ABV85681.1"/>
    </source>
</evidence>
<evidence type="ECO:0000256" key="2">
    <source>
        <dbReference type="ARBA" id="ARBA00023125"/>
    </source>
</evidence>
<dbReference type="GO" id="GO:0043565">
    <property type="term" value="F:sequence-specific DNA binding"/>
    <property type="evidence" value="ECO:0007669"/>
    <property type="project" value="InterPro"/>
</dbReference>
<dbReference type="PRINTS" id="PR00033">
    <property type="entry name" value="HTHASNC"/>
</dbReference>
<dbReference type="InterPro" id="IPR036388">
    <property type="entry name" value="WH-like_DNA-bd_sf"/>
</dbReference>
<evidence type="ECO:0000256" key="1">
    <source>
        <dbReference type="ARBA" id="ARBA00023015"/>
    </source>
</evidence>
<keyword evidence="2" id="KW-0238">DNA-binding</keyword>
<dbReference type="SMART" id="SM00344">
    <property type="entry name" value="HTH_ASNC"/>
    <property type="match status" value="1"/>
</dbReference>
<sequence length="162" mass="18204">MEASMAELQLDKIDLHILKLMQLHGKLSNQELAEKVGLSPSPCSRRVKSLEEAGYIAGYATLLSAEHFDLALTAYIQVRLEKHSTEILEAFEVKVSSYDEVQECCLLTGSDADYQLKVLVRDMKHFKIFLLDKLTTNDHIAGVRSSFVLKQVKNQTSIPLPI</sequence>
<dbReference type="KEGG" id="spl:Spea_0353"/>
<keyword evidence="1" id="KW-0805">Transcription regulation</keyword>
<feature type="domain" description="HTH asnC-type" evidence="4">
    <location>
        <begin position="10"/>
        <end position="71"/>
    </location>
</feature>
<dbReference type="eggNOG" id="COG1522">
    <property type="taxonomic scope" value="Bacteria"/>
</dbReference>
<dbReference type="PROSITE" id="PS00519">
    <property type="entry name" value="HTH_ASNC_1"/>
    <property type="match status" value="1"/>
</dbReference>
<gene>
    <name evidence="5" type="ordered locus">Spea_0353</name>
</gene>
<dbReference type="STRING" id="398579.Spea_0353"/>
<dbReference type="SUPFAM" id="SSF46785">
    <property type="entry name" value="Winged helix' DNA-binding domain"/>
    <property type="match status" value="1"/>
</dbReference>
<dbReference type="InterPro" id="IPR019887">
    <property type="entry name" value="Tscrpt_reg_AsnC/Lrp_C"/>
</dbReference>
<dbReference type="GO" id="GO:0043200">
    <property type="term" value="P:response to amino acid"/>
    <property type="evidence" value="ECO:0007669"/>
    <property type="project" value="TreeGrafter"/>
</dbReference>
<dbReference type="Pfam" id="PF01037">
    <property type="entry name" value="AsnC_trans_reg"/>
    <property type="match status" value="1"/>
</dbReference>
<keyword evidence="6" id="KW-1185">Reference proteome</keyword>
<dbReference type="InterPro" id="IPR000485">
    <property type="entry name" value="AsnC-type_HTH_dom"/>
</dbReference>
<dbReference type="InterPro" id="IPR019888">
    <property type="entry name" value="Tscrpt_reg_AsnC-like"/>
</dbReference>
<dbReference type="SUPFAM" id="SSF54909">
    <property type="entry name" value="Dimeric alpha+beta barrel"/>
    <property type="match status" value="1"/>
</dbReference>
<dbReference type="InterPro" id="IPR036390">
    <property type="entry name" value="WH_DNA-bd_sf"/>
</dbReference>
<dbReference type="CDD" id="cd00090">
    <property type="entry name" value="HTH_ARSR"/>
    <property type="match status" value="1"/>
</dbReference>
<accession>A8GZE4</accession>
<proteinExistence type="predicted"/>
<evidence type="ECO:0000313" key="6">
    <source>
        <dbReference type="Proteomes" id="UP000002608"/>
    </source>
</evidence>
<dbReference type="InterPro" id="IPR019885">
    <property type="entry name" value="Tscrpt_reg_HTH_AsnC-type_CS"/>
</dbReference>
<dbReference type="GO" id="GO:0006355">
    <property type="term" value="P:regulation of DNA-templated transcription"/>
    <property type="evidence" value="ECO:0007669"/>
    <property type="project" value="UniProtKB-ARBA"/>
</dbReference>
<dbReference type="EMBL" id="CP000851">
    <property type="protein sequence ID" value="ABV85681.1"/>
    <property type="molecule type" value="Genomic_DNA"/>
</dbReference>
<dbReference type="InterPro" id="IPR011991">
    <property type="entry name" value="ArsR-like_HTH"/>
</dbReference>
<dbReference type="Pfam" id="PF13412">
    <property type="entry name" value="HTH_24"/>
    <property type="match status" value="1"/>
</dbReference>
<dbReference type="InterPro" id="IPR011008">
    <property type="entry name" value="Dimeric_a/b-barrel"/>
</dbReference>
<name>A8GZE4_SHEPA</name>
<reference evidence="5 6" key="1">
    <citation type="submission" date="2007-10" db="EMBL/GenBank/DDBJ databases">
        <title>Complete sequence of Shewanella pealeana ATCC 700345.</title>
        <authorList>
            <consortium name="US DOE Joint Genome Institute"/>
            <person name="Copeland A."/>
            <person name="Lucas S."/>
            <person name="Lapidus A."/>
            <person name="Barry K."/>
            <person name="Glavina del Rio T."/>
            <person name="Dalin E."/>
            <person name="Tice H."/>
            <person name="Pitluck S."/>
            <person name="Chertkov O."/>
            <person name="Brettin T."/>
            <person name="Bruce D."/>
            <person name="Detter J.C."/>
            <person name="Han C."/>
            <person name="Schmutz J."/>
            <person name="Larimer F."/>
            <person name="Land M."/>
            <person name="Hauser L."/>
            <person name="Kyrpides N."/>
            <person name="Kim E."/>
            <person name="Zhao J.-S.Z."/>
            <person name="Manno D."/>
            <person name="Hawari J."/>
            <person name="Richardson P."/>
        </authorList>
    </citation>
    <scope>NUCLEOTIDE SEQUENCE [LARGE SCALE GENOMIC DNA]</scope>
    <source>
        <strain evidence="6">ATCC 700345 / ANG-SQ1</strain>
    </source>
</reference>
<dbReference type="Gene3D" id="3.30.70.920">
    <property type="match status" value="1"/>
</dbReference>
<dbReference type="PANTHER" id="PTHR30154:SF34">
    <property type="entry name" value="TRANSCRIPTIONAL REGULATOR AZLB"/>
    <property type="match status" value="1"/>
</dbReference>
<protein>
    <submittedName>
        <fullName evidence="5">Transcriptional regulator, AsnC family</fullName>
    </submittedName>
</protein>
<dbReference type="GO" id="GO:0005829">
    <property type="term" value="C:cytosol"/>
    <property type="evidence" value="ECO:0007669"/>
    <property type="project" value="TreeGrafter"/>
</dbReference>
<keyword evidence="3" id="KW-0804">Transcription</keyword>
<dbReference type="PROSITE" id="PS50956">
    <property type="entry name" value="HTH_ASNC_2"/>
    <property type="match status" value="1"/>
</dbReference>
<evidence type="ECO:0000259" key="4">
    <source>
        <dbReference type="PROSITE" id="PS50956"/>
    </source>
</evidence>
<dbReference type="HOGENOM" id="CLU_091233_0_3_6"/>
<dbReference type="AlphaFoldDB" id="A8GZE4"/>
<organism evidence="5 6">
    <name type="scientific">Shewanella pealeana (strain ATCC 700345 / ANG-SQ1)</name>
    <dbReference type="NCBI Taxonomy" id="398579"/>
    <lineage>
        <taxon>Bacteria</taxon>
        <taxon>Pseudomonadati</taxon>
        <taxon>Pseudomonadota</taxon>
        <taxon>Gammaproteobacteria</taxon>
        <taxon>Alteromonadales</taxon>
        <taxon>Shewanellaceae</taxon>
        <taxon>Shewanella</taxon>
    </lineage>
</organism>